<comment type="caution">
    <text evidence="1">The sequence shown here is derived from an EMBL/GenBank/DDBJ whole genome shotgun (WGS) entry which is preliminary data.</text>
</comment>
<proteinExistence type="predicted"/>
<evidence type="ECO:0000313" key="2">
    <source>
        <dbReference type="Proteomes" id="UP001279734"/>
    </source>
</evidence>
<gene>
    <name evidence="1" type="ORF">Nepgr_032667</name>
</gene>
<name>A0AAD3Y820_NEPGR</name>
<dbReference type="EMBL" id="BSYO01000039">
    <property type="protein sequence ID" value="GMH30824.1"/>
    <property type="molecule type" value="Genomic_DNA"/>
</dbReference>
<protein>
    <submittedName>
        <fullName evidence="1">Uncharacterized protein</fullName>
    </submittedName>
</protein>
<organism evidence="1 2">
    <name type="scientific">Nepenthes gracilis</name>
    <name type="common">Slender pitcher plant</name>
    <dbReference type="NCBI Taxonomy" id="150966"/>
    <lineage>
        <taxon>Eukaryota</taxon>
        <taxon>Viridiplantae</taxon>
        <taxon>Streptophyta</taxon>
        <taxon>Embryophyta</taxon>
        <taxon>Tracheophyta</taxon>
        <taxon>Spermatophyta</taxon>
        <taxon>Magnoliopsida</taxon>
        <taxon>eudicotyledons</taxon>
        <taxon>Gunneridae</taxon>
        <taxon>Pentapetalae</taxon>
        <taxon>Caryophyllales</taxon>
        <taxon>Nepenthaceae</taxon>
        <taxon>Nepenthes</taxon>
    </lineage>
</organism>
<dbReference type="AlphaFoldDB" id="A0AAD3Y820"/>
<accession>A0AAD3Y820</accession>
<sequence>MAGVEKEKTKVDGVEAGVDGVSVEAEVMGWVMEAEVDGHFDEEIARQFCWPTIKTNVGQLRRWNFGDHEPTFGDHEQFFGENWVISEAEIE</sequence>
<reference evidence="1" key="1">
    <citation type="submission" date="2023-05" db="EMBL/GenBank/DDBJ databases">
        <title>Nepenthes gracilis genome sequencing.</title>
        <authorList>
            <person name="Fukushima K."/>
        </authorList>
    </citation>
    <scope>NUCLEOTIDE SEQUENCE</scope>
    <source>
        <strain evidence="1">SING2019-196</strain>
    </source>
</reference>
<evidence type="ECO:0000313" key="1">
    <source>
        <dbReference type="EMBL" id="GMH30824.1"/>
    </source>
</evidence>
<keyword evidence="2" id="KW-1185">Reference proteome</keyword>
<dbReference type="Proteomes" id="UP001279734">
    <property type="component" value="Unassembled WGS sequence"/>
</dbReference>